<organism evidence="1 2">
    <name type="scientific">Allokutzneria albata</name>
    <name type="common">Kibdelosporangium albatum</name>
    <dbReference type="NCBI Taxonomy" id="211114"/>
    <lineage>
        <taxon>Bacteria</taxon>
        <taxon>Bacillati</taxon>
        <taxon>Actinomycetota</taxon>
        <taxon>Actinomycetes</taxon>
        <taxon>Pseudonocardiales</taxon>
        <taxon>Pseudonocardiaceae</taxon>
        <taxon>Allokutzneria</taxon>
    </lineage>
</organism>
<sequence>MLTGATLLTLGAVVPAGAAPDSRRTCAESHKPDRKIKVTRADAVVVRPKPVKSEAGALDQFHRGETVTTVKGHWDGKKCVSLVENGQKQDVCGTGDPTTWYYVVWVGRYKKVGYVPAGCFW</sequence>
<evidence type="ECO:0000313" key="2">
    <source>
        <dbReference type="Proteomes" id="UP000183376"/>
    </source>
</evidence>
<dbReference type="AlphaFoldDB" id="A0A1G9ZJH2"/>
<protein>
    <submittedName>
        <fullName evidence="1">Uncharacterized protein</fullName>
    </submittedName>
</protein>
<dbReference type="RefSeq" id="WP_030429964.1">
    <property type="nucleotide sequence ID" value="NZ_JOEF01000009.1"/>
</dbReference>
<gene>
    <name evidence="1" type="ORF">SAMN04489726_5545</name>
</gene>
<keyword evidence="2" id="KW-1185">Reference proteome</keyword>
<evidence type="ECO:0000313" key="1">
    <source>
        <dbReference type="EMBL" id="SDN21479.1"/>
    </source>
</evidence>
<proteinExistence type="predicted"/>
<name>A0A1G9ZJH2_ALLAB</name>
<dbReference type="EMBL" id="LT629701">
    <property type="protein sequence ID" value="SDN21479.1"/>
    <property type="molecule type" value="Genomic_DNA"/>
</dbReference>
<dbReference type="Proteomes" id="UP000183376">
    <property type="component" value="Chromosome I"/>
</dbReference>
<accession>A0A1G9ZJH2</accession>
<reference evidence="1 2" key="1">
    <citation type="submission" date="2016-10" db="EMBL/GenBank/DDBJ databases">
        <authorList>
            <person name="de Groot N.N."/>
        </authorList>
    </citation>
    <scope>NUCLEOTIDE SEQUENCE [LARGE SCALE GENOMIC DNA]</scope>
    <source>
        <strain evidence="1 2">DSM 44149</strain>
    </source>
</reference>